<evidence type="ECO:0000313" key="1">
    <source>
        <dbReference type="EMBL" id="ACD39208.1"/>
    </source>
</evidence>
<reference evidence="1" key="1">
    <citation type="journal article" date="2008" name="Genomics">
        <title>Large-insert genome analysis technology detects structural variation in Pseudomonas aeruginosa clinical strains from cystic fibrosis patients.</title>
        <authorList>
            <person name="Hayden H.S."/>
            <person name="Gillett W."/>
            <person name="Saenphimmachak C."/>
            <person name="Lim R."/>
            <person name="Zhou Y."/>
            <person name="Jacobs M.A."/>
            <person name="Chang J."/>
            <person name="Rohmer L."/>
            <person name="D'Argenio D.A."/>
            <person name="Palmieri A."/>
            <person name="Levy R."/>
            <person name="Haugen E."/>
            <person name="Wong G.K."/>
            <person name="Brittnacher M.J."/>
            <person name="Burns J.L."/>
            <person name="Miller S.I."/>
            <person name="Olson M.V."/>
            <person name="Kaul R."/>
        </authorList>
    </citation>
    <scope>NUCLEOTIDE SEQUENCE</scope>
    <source>
        <strain evidence="1">PACS171b</strain>
    </source>
</reference>
<dbReference type="EMBL" id="EU595750">
    <property type="protein sequence ID" value="ACD39208.1"/>
    <property type="molecule type" value="Genomic_DNA"/>
</dbReference>
<dbReference type="AlphaFoldDB" id="B3G2E6"/>
<organism evidence="1">
    <name type="scientific">Pseudomonas aeruginosa</name>
    <dbReference type="NCBI Taxonomy" id="287"/>
    <lineage>
        <taxon>Bacteria</taxon>
        <taxon>Pseudomonadati</taxon>
        <taxon>Pseudomonadota</taxon>
        <taxon>Gammaproteobacteria</taxon>
        <taxon>Pseudomonadales</taxon>
        <taxon>Pseudomonadaceae</taxon>
        <taxon>Pseudomonas</taxon>
    </lineage>
</organism>
<sequence>MPLRKQLLEILFGMDAVVCEEPLPPILLEKLVFEMAALDG</sequence>
<proteinExistence type="predicted"/>
<accession>B3G2E6</accession>
<gene>
    <name evidence="1" type="ORF">PACL_0420</name>
</gene>
<name>B3G2E6_PSEAI</name>
<protein>
    <submittedName>
        <fullName evidence="1">Uncharacterized protein</fullName>
    </submittedName>
</protein>